<protein>
    <submittedName>
        <fullName evidence="1">Uncharacterized protein</fullName>
    </submittedName>
</protein>
<evidence type="ECO:0000313" key="2">
    <source>
        <dbReference type="Proteomes" id="UP000193083"/>
    </source>
</evidence>
<gene>
    <name evidence="1" type="ORF">SAMN02982922_3201</name>
</gene>
<reference evidence="1 2" key="1">
    <citation type="submission" date="2017-04" db="EMBL/GenBank/DDBJ databases">
        <authorList>
            <person name="Afonso C.L."/>
            <person name="Miller P.J."/>
            <person name="Scott M.A."/>
            <person name="Spackman E."/>
            <person name="Goraichik I."/>
            <person name="Dimitrov K.M."/>
            <person name="Suarez D.L."/>
            <person name="Swayne D.E."/>
        </authorList>
    </citation>
    <scope>NUCLEOTIDE SEQUENCE [LARGE SCALE GENOMIC DNA]</scope>
    <source>
        <strain evidence="1 2">B5P</strain>
    </source>
</reference>
<proteinExistence type="predicted"/>
<sequence length="272" mass="29628">MIDWDGVIERNVRLLREIVATLAAMAGLDLSLAAEHGSAGRGGTSAGPGQTCLPRPTLPRWAHRAVFRLLRPAEAAVRRLVIVAARDLVAPMPVLPAIARKGGPLVARIPVSLGLALAPAAADAPAAAPAPGRLSFPLLDPLPDLTAPPVRFRTSGVPRVFIPGWTTPFPVAPRQEPSRNDPLEAGYLRRRVAALSRALEDLPGQARRLARWRARRDAFRKAGRIHRLTTLRPGRAYGLHRPGSPRRLHAVDDVLRDLHYFAYEAQELWDTS</sequence>
<name>A0A1X7P5D5_9HYPH</name>
<organism evidence="1 2">
    <name type="scientific">Mesorhizobium australicum</name>
    <dbReference type="NCBI Taxonomy" id="536018"/>
    <lineage>
        <taxon>Bacteria</taxon>
        <taxon>Pseudomonadati</taxon>
        <taxon>Pseudomonadota</taxon>
        <taxon>Alphaproteobacteria</taxon>
        <taxon>Hyphomicrobiales</taxon>
        <taxon>Phyllobacteriaceae</taxon>
        <taxon>Mesorhizobium</taxon>
    </lineage>
</organism>
<dbReference type="AlphaFoldDB" id="A0A1X7P5D5"/>
<dbReference type="Proteomes" id="UP000193083">
    <property type="component" value="Unassembled WGS sequence"/>
</dbReference>
<accession>A0A1X7P5D5</accession>
<dbReference type="RefSeq" id="WP_244561754.1">
    <property type="nucleotide sequence ID" value="NZ_FXBL01000004.1"/>
</dbReference>
<dbReference type="EMBL" id="FXBL01000004">
    <property type="protein sequence ID" value="SMH45412.1"/>
    <property type="molecule type" value="Genomic_DNA"/>
</dbReference>
<keyword evidence="2" id="KW-1185">Reference proteome</keyword>
<evidence type="ECO:0000313" key="1">
    <source>
        <dbReference type="EMBL" id="SMH45412.1"/>
    </source>
</evidence>